<accession>A0ACC0A451</accession>
<sequence length="728" mass="79900">MESSSGATSTSPTAALGVSSPSPSEEKKREQEMVHKTKVIQFLGRTTPIILQNDNGPCPLLAICNVLLLKNHLNLSPDIPEVSQEKLLSLVAERLIDSNSNVNNKDEGYIENQQQNISDAIDLLPRLTTGIDVNIKFRRIDDFEFTRECAIFDLLDIPLYHGWIVDPQDHDTANAIGSKSYNTLMGELVALESQNPEPVPKRSPEDDSVDFVAATTATLGVPSPSLSRGVSFEGSPGSVADQEKPRKGDVEEEVELLRVLKLSESEVPPSPADDSFINMTDSTVSSAYVKCSEPACVVGKLEGNCFDGQTSGLKEESTSDKCETLINHSTVPKVSETIFQEANVLSSKMELGGLSVQLTCEESTNLAMCENADKIATDDVVHDKSCTDDLVLDKNSTDDLVHAGGIPPESSEHLLPAAESDMRVSGGEHDQDQSTSSSDMQKQNGYDALNRSSPLTPTADSDSSKERKPNLEKPEGITSLDGEPIYEGEENILESEATVNQNREPMYEGEVILAEQGDKGYTEASNTKKDEISPKEGELVRNFLKNSASQLSIYGLFCLQDGLKERELCVFFRNNHFNTMFKFEGELYILATDQGYINQPDLVWEKLNEVNGDTVYMTGTFKEFKVENQGNNTWDEQNAMASTADYLASIDHSEQMDPKINSDWQLAVALQQQEFEQQPPQRQNNLQQPTPGGGSRLVTGPQVPRTSGRPSHSPKPESKSSKDKCTVM</sequence>
<gene>
    <name evidence="1" type="ORF">M9H77_32771</name>
</gene>
<keyword evidence="2" id="KW-1185">Reference proteome</keyword>
<evidence type="ECO:0000313" key="2">
    <source>
        <dbReference type="Proteomes" id="UP001060085"/>
    </source>
</evidence>
<reference evidence="2" key="1">
    <citation type="journal article" date="2023" name="Nat. Plants">
        <title>Single-cell RNA sequencing provides a high-resolution roadmap for understanding the multicellular compartmentation of specialized metabolism.</title>
        <authorList>
            <person name="Sun S."/>
            <person name="Shen X."/>
            <person name="Li Y."/>
            <person name="Li Y."/>
            <person name="Wang S."/>
            <person name="Li R."/>
            <person name="Zhang H."/>
            <person name="Shen G."/>
            <person name="Guo B."/>
            <person name="Wei J."/>
            <person name="Xu J."/>
            <person name="St-Pierre B."/>
            <person name="Chen S."/>
            <person name="Sun C."/>
        </authorList>
    </citation>
    <scope>NUCLEOTIDE SEQUENCE [LARGE SCALE GENOMIC DNA]</scope>
</reference>
<protein>
    <submittedName>
        <fullName evidence="1">Uncharacterized protein</fullName>
    </submittedName>
</protein>
<name>A0ACC0A451_CATRO</name>
<comment type="caution">
    <text evidence="1">The sequence shown here is derived from an EMBL/GenBank/DDBJ whole genome shotgun (WGS) entry which is preliminary data.</text>
</comment>
<dbReference type="Proteomes" id="UP001060085">
    <property type="component" value="Linkage Group LG07"/>
</dbReference>
<dbReference type="EMBL" id="CM044707">
    <property type="protein sequence ID" value="KAI5655584.1"/>
    <property type="molecule type" value="Genomic_DNA"/>
</dbReference>
<proteinExistence type="predicted"/>
<organism evidence="1 2">
    <name type="scientific">Catharanthus roseus</name>
    <name type="common">Madagascar periwinkle</name>
    <name type="synonym">Vinca rosea</name>
    <dbReference type="NCBI Taxonomy" id="4058"/>
    <lineage>
        <taxon>Eukaryota</taxon>
        <taxon>Viridiplantae</taxon>
        <taxon>Streptophyta</taxon>
        <taxon>Embryophyta</taxon>
        <taxon>Tracheophyta</taxon>
        <taxon>Spermatophyta</taxon>
        <taxon>Magnoliopsida</taxon>
        <taxon>eudicotyledons</taxon>
        <taxon>Gunneridae</taxon>
        <taxon>Pentapetalae</taxon>
        <taxon>asterids</taxon>
        <taxon>lamiids</taxon>
        <taxon>Gentianales</taxon>
        <taxon>Apocynaceae</taxon>
        <taxon>Rauvolfioideae</taxon>
        <taxon>Vinceae</taxon>
        <taxon>Catharanthinae</taxon>
        <taxon>Catharanthus</taxon>
    </lineage>
</organism>
<evidence type="ECO:0000313" key="1">
    <source>
        <dbReference type="EMBL" id="KAI5655584.1"/>
    </source>
</evidence>